<accession>A0A9X3XFE8</accession>
<feature type="domain" description="Mannosylglycerate hydrolase MGH1-like glycoside hydrolase" evidence="2">
    <location>
        <begin position="344"/>
        <end position="580"/>
    </location>
</feature>
<gene>
    <name evidence="3" type="ORF">KEG57_41850</name>
</gene>
<dbReference type="InterPro" id="IPR008928">
    <property type="entry name" value="6-hairpin_glycosidase_sf"/>
</dbReference>
<evidence type="ECO:0000313" key="3">
    <source>
        <dbReference type="EMBL" id="MDC3987086.1"/>
    </source>
</evidence>
<comment type="caution">
    <text evidence="3">The sequence shown here is derived from an EMBL/GenBank/DDBJ whole genome shotgun (WGS) entry which is preliminary data.</text>
</comment>
<keyword evidence="4" id="KW-1185">Reference proteome</keyword>
<dbReference type="SUPFAM" id="SSF48208">
    <property type="entry name" value="Six-hairpin glycosidases"/>
    <property type="match status" value="1"/>
</dbReference>
<organism evidence="3 4">
    <name type="scientific">Polyangium jinanense</name>
    <dbReference type="NCBI Taxonomy" id="2829994"/>
    <lineage>
        <taxon>Bacteria</taxon>
        <taxon>Pseudomonadati</taxon>
        <taxon>Myxococcota</taxon>
        <taxon>Polyangia</taxon>
        <taxon>Polyangiales</taxon>
        <taxon>Polyangiaceae</taxon>
        <taxon>Polyangium</taxon>
    </lineage>
</organism>
<dbReference type="InterPro" id="IPR054491">
    <property type="entry name" value="MGH1-like_GH"/>
</dbReference>
<feature type="domain" description="Putative glycogen debranching enzyme N-terminal" evidence="1">
    <location>
        <begin position="4"/>
        <end position="183"/>
    </location>
</feature>
<dbReference type="Gene3D" id="1.50.10.10">
    <property type="match status" value="1"/>
</dbReference>
<proteinExistence type="predicted"/>
<name>A0A9X3XFE8_9BACT</name>
<protein>
    <submittedName>
        <fullName evidence="3">Amylo-alpha-1,6-glucosidase</fullName>
    </submittedName>
</protein>
<dbReference type="EMBL" id="JAGTJJ010000047">
    <property type="protein sequence ID" value="MDC3987086.1"/>
    <property type="molecule type" value="Genomic_DNA"/>
</dbReference>
<dbReference type="InterPro" id="IPR012341">
    <property type="entry name" value="6hp_glycosidase-like_sf"/>
</dbReference>
<evidence type="ECO:0000259" key="1">
    <source>
        <dbReference type="Pfam" id="PF14742"/>
    </source>
</evidence>
<reference evidence="3 4" key="1">
    <citation type="submission" date="2021-04" db="EMBL/GenBank/DDBJ databases">
        <title>Genome analysis of Polyangium sp.</title>
        <authorList>
            <person name="Li Y."/>
            <person name="Wang J."/>
        </authorList>
    </citation>
    <scope>NUCLEOTIDE SEQUENCE [LARGE SCALE GENOMIC DNA]</scope>
    <source>
        <strain evidence="3 4">SDU14</strain>
    </source>
</reference>
<dbReference type="InterPro" id="IPR032856">
    <property type="entry name" value="GDE_N_bis"/>
</dbReference>
<dbReference type="Pfam" id="PF14742">
    <property type="entry name" value="GDE_N_bis"/>
    <property type="match status" value="1"/>
</dbReference>
<dbReference type="AlphaFoldDB" id="A0A9X3XFE8"/>
<dbReference type="GO" id="GO:0005975">
    <property type="term" value="P:carbohydrate metabolic process"/>
    <property type="evidence" value="ECO:0007669"/>
    <property type="project" value="InterPro"/>
</dbReference>
<dbReference type="Proteomes" id="UP001151081">
    <property type="component" value="Unassembled WGS sequence"/>
</dbReference>
<evidence type="ECO:0000259" key="2">
    <source>
        <dbReference type="Pfam" id="PF22422"/>
    </source>
</evidence>
<evidence type="ECO:0000313" key="4">
    <source>
        <dbReference type="Proteomes" id="UP001151081"/>
    </source>
</evidence>
<dbReference type="Pfam" id="PF22422">
    <property type="entry name" value="MGH1-like_GH"/>
    <property type="match status" value="1"/>
</dbReference>
<sequence>MSILDGSTFVTSSRTGDIDATPDQPHGLFYKDTRHLSRWILRVDGKPPDVLTADSVEYYFAQFFLFPRTASIYENPYVSIIRRRHAGEGFREEIEVINHSTKPIAIKLHIDAAADFADLFEVKDALAKKGELYREVREHELLLGYRREGFVRQTLIGSSQPAEVSEVGFVFELEIQPKSSWTTIMSVRPLSGHVTAADPSKTQQWLRPDRREDVTRWIESVPLVSSEPPIIQQVYMRSIIDLAALRFYPYPDIFPQYALPAAGLPWFMALFGRDSLITSYQALPFLPELAATSLVVLGGRQGRECDDFRDEEPGKILHELRFGELTAFAERPQSPYYGTADATPLFLILLDEYERWTGDAALVRRLEKVARAALDWIDRYGDRDGDGYIEYERRANTGLENQCWKDSWNSILFADGTLAEGPRATCELQGYAYDAKIRCARLARSIFRDPALAERLESEAADLKARFNRDFWIPERGFFALALDGRKRKVDSLTSNIGHLLWSGIVEDDKVESIVRHLMGPALFSGWGVRTMADGEAGYNPIEYHNGTVWPHDNAIIAAGLARHGYREEASRICTALFDAARFFRFRLPEVFAGYERKRTGFPVEYPTASSPQAWASGAPLLAIRVLLGLEPKGDELTSAPALPDNIASLSVRRVPGRWEPADVHAERPDARTPMDVLRDWLAEREALRKAA</sequence>